<dbReference type="AlphaFoldDB" id="A0A3S4A6M4"/>
<dbReference type="EMBL" id="RZNC01000003">
    <property type="protein sequence ID" value="RWZ61564.1"/>
    <property type="molecule type" value="Genomic_DNA"/>
</dbReference>
<dbReference type="InterPro" id="IPR019060">
    <property type="entry name" value="DUF2382"/>
</dbReference>
<feature type="domain" description="PRC-barrel" evidence="2">
    <location>
        <begin position="8"/>
        <end position="75"/>
    </location>
</feature>
<dbReference type="Gene3D" id="3.90.50.10">
    <property type="entry name" value="Photosynthetic Reaction Center, subunit H, domain 2"/>
    <property type="match status" value="1"/>
</dbReference>
<accession>A0A3S4A6M4</accession>
<protein>
    <submittedName>
        <fullName evidence="4">DUF2382 domain-containing protein</fullName>
    </submittedName>
</protein>
<dbReference type="Pfam" id="PF09557">
    <property type="entry name" value="DUF2382"/>
    <property type="match status" value="1"/>
</dbReference>
<feature type="domain" description="DUF2382" evidence="3">
    <location>
        <begin position="177"/>
        <end position="226"/>
    </location>
</feature>
<dbReference type="InterPro" id="IPR014747">
    <property type="entry name" value="Bac_photo_RC_H_C"/>
</dbReference>
<reference evidence="4 5" key="1">
    <citation type="submission" date="2018-12" db="EMBL/GenBank/DDBJ databases">
        <authorList>
            <person name="Li F."/>
        </authorList>
    </citation>
    <scope>NUCLEOTIDE SEQUENCE [LARGE SCALE GENOMIC DNA]</scope>
    <source>
        <strain evidence="4 5">8H24J-4-2</strain>
    </source>
</reference>
<proteinExistence type="predicted"/>
<evidence type="ECO:0000313" key="4">
    <source>
        <dbReference type="EMBL" id="RWZ61564.1"/>
    </source>
</evidence>
<dbReference type="OrthoDB" id="3712018at2"/>
<name>A0A3S4A6M4_9MICO</name>
<evidence type="ECO:0000259" key="2">
    <source>
        <dbReference type="Pfam" id="PF05239"/>
    </source>
</evidence>
<dbReference type="GO" id="GO:0030077">
    <property type="term" value="C:plasma membrane light-harvesting complex"/>
    <property type="evidence" value="ECO:0007669"/>
    <property type="project" value="InterPro"/>
</dbReference>
<evidence type="ECO:0000313" key="5">
    <source>
        <dbReference type="Proteomes" id="UP000288603"/>
    </source>
</evidence>
<keyword evidence="5" id="KW-1185">Reference proteome</keyword>
<gene>
    <name evidence="4" type="ORF">ELQ92_11370</name>
</gene>
<feature type="compositionally biased region" description="Basic and acidic residues" evidence="1">
    <location>
        <begin position="102"/>
        <end position="172"/>
    </location>
</feature>
<comment type="caution">
    <text evidence="4">The sequence shown here is derived from an EMBL/GenBank/DDBJ whole genome shotgun (WGS) entry which is preliminary data.</text>
</comment>
<dbReference type="InterPro" id="IPR011033">
    <property type="entry name" value="PRC_barrel-like_sf"/>
</dbReference>
<evidence type="ECO:0000259" key="3">
    <source>
        <dbReference type="Pfam" id="PF09557"/>
    </source>
</evidence>
<dbReference type="GO" id="GO:0019684">
    <property type="term" value="P:photosynthesis, light reaction"/>
    <property type="evidence" value="ECO:0007669"/>
    <property type="project" value="InterPro"/>
</dbReference>
<organism evidence="4 5">
    <name type="scientific">Labedella populi</name>
    <dbReference type="NCBI Taxonomy" id="2498850"/>
    <lineage>
        <taxon>Bacteria</taxon>
        <taxon>Bacillati</taxon>
        <taxon>Actinomycetota</taxon>
        <taxon>Actinomycetes</taxon>
        <taxon>Micrococcales</taxon>
        <taxon>Microbacteriaceae</taxon>
        <taxon>Labedella</taxon>
    </lineage>
</organism>
<dbReference type="Proteomes" id="UP000288603">
    <property type="component" value="Unassembled WGS sequence"/>
</dbReference>
<dbReference type="SUPFAM" id="SSF50346">
    <property type="entry name" value="PRC-barrel domain"/>
    <property type="match status" value="1"/>
</dbReference>
<sequence length="231" mass="25668">MIDPRNTASLIGADVLDPDGETIGTVGQVYLDPDTDRPLWATVRTGLFGNKESFVPLEGASYSEDRLHVEHSKDAVKHAPKIDADGALTHEEEDNLYAHYRPQNDDHDGDGQDDGHHRGLADRLGFGKKDHDDDHDAHDHDGRDHARDDDREHELGSDRPHNDDDRPGRHAAGETPAAGTDGVETGRMRLRKYTVTEERTVTVPVTREEVRLEPETGAASDATDSDHDRRR</sequence>
<feature type="compositionally biased region" description="Basic and acidic residues" evidence="1">
    <location>
        <begin position="194"/>
        <end position="214"/>
    </location>
</feature>
<dbReference type="InterPro" id="IPR027275">
    <property type="entry name" value="PRC-brl_dom"/>
</dbReference>
<dbReference type="Pfam" id="PF05239">
    <property type="entry name" value="PRC"/>
    <property type="match status" value="1"/>
</dbReference>
<evidence type="ECO:0000256" key="1">
    <source>
        <dbReference type="SAM" id="MobiDB-lite"/>
    </source>
</evidence>
<dbReference type="RefSeq" id="WP_128499052.1">
    <property type="nucleotide sequence ID" value="NZ_RZNC01000003.1"/>
</dbReference>
<feature type="region of interest" description="Disordered" evidence="1">
    <location>
        <begin position="100"/>
        <end position="231"/>
    </location>
</feature>